<dbReference type="GO" id="GO:0006974">
    <property type="term" value="P:DNA damage response"/>
    <property type="evidence" value="ECO:0007669"/>
    <property type="project" value="TreeGrafter"/>
</dbReference>
<dbReference type="EMBL" id="PCYK01000014">
    <property type="protein sequence ID" value="PIR46033.1"/>
    <property type="molecule type" value="Genomic_DNA"/>
</dbReference>
<dbReference type="Pfam" id="PF04402">
    <property type="entry name" value="SIMPL"/>
    <property type="match status" value="1"/>
</dbReference>
<reference evidence="1 2" key="1">
    <citation type="submission" date="2017-09" db="EMBL/GenBank/DDBJ databases">
        <title>Depth-based differentiation of microbial function through sediment-hosted aquifers and enrichment of novel symbionts in the deep terrestrial subsurface.</title>
        <authorList>
            <person name="Probst A.J."/>
            <person name="Ladd B."/>
            <person name="Jarett J.K."/>
            <person name="Geller-Mcgrath D.E."/>
            <person name="Sieber C.M."/>
            <person name="Emerson J.B."/>
            <person name="Anantharaman K."/>
            <person name="Thomas B.C."/>
            <person name="Malmstrom R."/>
            <person name="Stieglmeier M."/>
            <person name="Klingl A."/>
            <person name="Woyke T."/>
            <person name="Ryan C.M."/>
            <person name="Banfield J.F."/>
        </authorList>
    </citation>
    <scope>NUCLEOTIDE SEQUENCE [LARGE SCALE GENOMIC DNA]</scope>
    <source>
        <strain evidence="1">CG10_big_fil_rev_8_21_14_0_10_49_38</strain>
    </source>
</reference>
<gene>
    <name evidence="1" type="ORF">COV08_02035</name>
</gene>
<dbReference type="Gene3D" id="3.30.110.170">
    <property type="entry name" value="Protein of unknown function (DUF541), domain 1"/>
    <property type="match status" value="1"/>
</dbReference>
<dbReference type="PANTHER" id="PTHR34387">
    <property type="entry name" value="SLR1258 PROTEIN"/>
    <property type="match status" value="1"/>
</dbReference>
<sequence>MNQDKLKSWLYLAGIIALLALAYGCWSYTSTYADSMMMRSFSVTGEAKISVVPNVAEFDFSVTTEGGKDLVALQTQNTKKMNEIIAFLKKNKIDDEDVRTTSYNLSPRYQNINCRFDGTGVSICPPAEIIGYSLRQSGVVKVRDFTVLGGLLAGVVESGANGVSQLRFTIDDRDALLGEVKGEAIKRAQVKAKSLADTAGIRLGKLLSIEDAYTPYYGATDTFGMGGDGREMLAIKAAPAPAIEPGSQEVTASVILRYGIK</sequence>
<evidence type="ECO:0000313" key="1">
    <source>
        <dbReference type="EMBL" id="PIR46033.1"/>
    </source>
</evidence>
<name>A0A2H0RHQ8_9BACT</name>
<dbReference type="InterPro" id="IPR007497">
    <property type="entry name" value="SIMPL/DUF541"/>
</dbReference>
<dbReference type="Gene3D" id="3.30.70.2970">
    <property type="entry name" value="Protein of unknown function (DUF541), domain 2"/>
    <property type="match status" value="1"/>
</dbReference>
<dbReference type="Proteomes" id="UP000230431">
    <property type="component" value="Unassembled WGS sequence"/>
</dbReference>
<dbReference type="InterPro" id="IPR052022">
    <property type="entry name" value="26kDa_periplasmic_antigen"/>
</dbReference>
<protein>
    <recommendedName>
        <fullName evidence="3">SIMPL domain-containing protein</fullName>
    </recommendedName>
</protein>
<evidence type="ECO:0000313" key="2">
    <source>
        <dbReference type="Proteomes" id="UP000230431"/>
    </source>
</evidence>
<dbReference type="PANTHER" id="PTHR34387:SF2">
    <property type="entry name" value="SLR1258 PROTEIN"/>
    <property type="match status" value="1"/>
</dbReference>
<dbReference type="AlphaFoldDB" id="A0A2H0RHQ8"/>
<evidence type="ECO:0008006" key="3">
    <source>
        <dbReference type="Google" id="ProtNLM"/>
    </source>
</evidence>
<organism evidence="1 2">
    <name type="scientific">Candidatus Vogelbacteria bacterium CG10_big_fil_rev_8_21_14_0_10_49_38</name>
    <dbReference type="NCBI Taxonomy" id="1975043"/>
    <lineage>
        <taxon>Bacteria</taxon>
        <taxon>Candidatus Vogeliibacteriota</taxon>
    </lineage>
</organism>
<comment type="caution">
    <text evidence="1">The sequence shown here is derived from an EMBL/GenBank/DDBJ whole genome shotgun (WGS) entry which is preliminary data.</text>
</comment>
<accession>A0A2H0RHQ8</accession>
<proteinExistence type="predicted"/>
<dbReference type="PROSITE" id="PS51257">
    <property type="entry name" value="PROKAR_LIPOPROTEIN"/>
    <property type="match status" value="1"/>
</dbReference>